<keyword evidence="6 7" id="KW-0961">Cell wall biogenesis/degradation</keyword>
<dbReference type="InterPro" id="IPR005490">
    <property type="entry name" value="LD_TPept_cat_dom"/>
</dbReference>
<evidence type="ECO:0000256" key="4">
    <source>
        <dbReference type="ARBA" id="ARBA00022960"/>
    </source>
</evidence>
<dbReference type="InterPro" id="IPR002477">
    <property type="entry name" value="Peptidoglycan-bd-like"/>
</dbReference>
<proteinExistence type="inferred from homology"/>
<dbReference type="RefSeq" id="WP_095509913.1">
    <property type="nucleotide sequence ID" value="NZ_MQWD01000001.1"/>
</dbReference>
<sequence>MLQPYALLACLLALVACGDASSTAPVSGVDGTAPDPSASVSTTDRSDAPVRPVVDSSATSPAMSADSLVAARARLEEARARYRRIADGGGWPTIPEGDLVEPGDSAAAQVEALRQRLAATGSLGDAAQAGAVYDGPLVAALARFQARHGLVVDSLLGGNTREALNVPASERVAQIETTLDRWDDLPDVPTGPDARYVMVNVPEYTVRAFEGGEEALQMEVVVGAGYDDRATPLFHDTMEHVIFRPYWNVPPSIATEELVPDGPAALQERDFEIISHYAVDATVYDMTAANLQRVANGSLRIRQGPGPDNALGLVKYMFPNDYAVYLHDTPADQLFEEADRAFSHGCIRLERPAEFGAWVLGPQGWDEARVRENMTTGDRQRVELEETIPVYIVYLPVWADADGEVHFSQDVYDLLG</sequence>
<dbReference type="InterPro" id="IPR038063">
    <property type="entry name" value="Transpep_catalytic_dom"/>
</dbReference>
<evidence type="ECO:0000256" key="1">
    <source>
        <dbReference type="ARBA" id="ARBA00004752"/>
    </source>
</evidence>
<name>A0A271IZX8_9BACT</name>
<evidence type="ECO:0000313" key="12">
    <source>
        <dbReference type="Proteomes" id="UP000216339"/>
    </source>
</evidence>
<dbReference type="AlphaFoldDB" id="A0A271IZX8"/>
<keyword evidence="12" id="KW-1185">Reference proteome</keyword>
<dbReference type="OrthoDB" id="9778545at2"/>
<dbReference type="GO" id="GO:0016740">
    <property type="term" value="F:transferase activity"/>
    <property type="evidence" value="ECO:0007669"/>
    <property type="project" value="UniProtKB-KW"/>
</dbReference>
<accession>A0A271IZX8</accession>
<dbReference type="Pfam" id="PF01471">
    <property type="entry name" value="PG_binding_1"/>
    <property type="match status" value="1"/>
</dbReference>
<protein>
    <recommendedName>
        <fullName evidence="10">L,D-TPase catalytic domain-containing protein</fullName>
    </recommendedName>
</protein>
<keyword evidence="9" id="KW-0732">Signal</keyword>
<dbReference type="SUPFAM" id="SSF141523">
    <property type="entry name" value="L,D-transpeptidase catalytic domain-like"/>
    <property type="match status" value="1"/>
</dbReference>
<keyword evidence="3" id="KW-0808">Transferase</keyword>
<dbReference type="PANTHER" id="PTHR41533:SF2">
    <property type="entry name" value="BLR7131 PROTEIN"/>
    <property type="match status" value="1"/>
</dbReference>
<evidence type="ECO:0000256" key="2">
    <source>
        <dbReference type="ARBA" id="ARBA00005992"/>
    </source>
</evidence>
<gene>
    <name evidence="11" type="ORF">BSZ37_07305</name>
</gene>
<evidence type="ECO:0000256" key="6">
    <source>
        <dbReference type="ARBA" id="ARBA00023316"/>
    </source>
</evidence>
<feature type="chain" id="PRO_5012312191" description="L,D-TPase catalytic domain-containing protein" evidence="9">
    <location>
        <begin position="23"/>
        <end position="416"/>
    </location>
</feature>
<dbReference type="InterPro" id="IPR036365">
    <property type="entry name" value="PGBD-like_sf"/>
</dbReference>
<evidence type="ECO:0000256" key="5">
    <source>
        <dbReference type="ARBA" id="ARBA00022984"/>
    </source>
</evidence>
<dbReference type="Gene3D" id="2.40.440.10">
    <property type="entry name" value="L,D-transpeptidase catalytic domain-like"/>
    <property type="match status" value="1"/>
</dbReference>
<dbReference type="Proteomes" id="UP000216339">
    <property type="component" value="Unassembled WGS sequence"/>
</dbReference>
<dbReference type="SUPFAM" id="SSF47090">
    <property type="entry name" value="PGBD-like"/>
    <property type="match status" value="1"/>
</dbReference>
<dbReference type="GO" id="GO:0009252">
    <property type="term" value="P:peptidoglycan biosynthetic process"/>
    <property type="evidence" value="ECO:0007669"/>
    <property type="project" value="UniProtKB-UniPathway"/>
</dbReference>
<dbReference type="InterPro" id="IPR052905">
    <property type="entry name" value="LD-transpeptidase_YkuD-like"/>
</dbReference>
<dbReference type="Pfam" id="PF03734">
    <property type="entry name" value="YkuD"/>
    <property type="match status" value="1"/>
</dbReference>
<comment type="caution">
    <text evidence="11">The sequence shown here is derived from an EMBL/GenBank/DDBJ whole genome shotgun (WGS) entry which is preliminary data.</text>
</comment>
<dbReference type="PANTHER" id="PTHR41533">
    <property type="entry name" value="L,D-TRANSPEPTIDASE HI_1667-RELATED"/>
    <property type="match status" value="1"/>
</dbReference>
<evidence type="ECO:0000256" key="9">
    <source>
        <dbReference type="SAM" id="SignalP"/>
    </source>
</evidence>
<evidence type="ECO:0000256" key="8">
    <source>
        <dbReference type="SAM" id="MobiDB-lite"/>
    </source>
</evidence>
<feature type="domain" description="L,D-TPase catalytic" evidence="10">
    <location>
        <begin position="195"/>
        <end position="373"/>
    </location>
</feature>
<feature type="active site" description="Proton donor/acceptor" evidence="7">
    <location>
        <position position="327"/>
    </location>
</feature>
<keyword evidence="5 7" id="KW-0573">Peptidoglycan synthesis</keyword>
<evidence type="ECO:0000256" key="3">
    <source>
        <dbReference type="ARBA" id="ARBA00022679"/>
    </source>
</evidence>
<dbReference type="InterPro" id="IPR036366">
    <property type="entry name" value="PGBDSf"/>
</dbReference>
<dbReference type="GO" id="GO:0071555">
    <property type="term" value="P:cell wall organization"/>
    <property type="evidence" value="ECO:0007669"/>
    <property type="project" value="UniProtKB-UniRule"/>
</dbReference>
<reference evidence="11 12" key="1">
    <citation type="submission" date="2016-11" db="EMBL/GenBank/DDBJ databases">
        <title>Study of marine rhodopsin-containing bacteria.</title>
        <authorList>
            <person name="Yoshizawa S."/>
            <person name="Kumagai Y."/>
            <person name="Kogure K."/>
        </authorList>
    </citation>
    <scope>NUCLEOTIDE SEQUENCE [LARGE SCALE GENOMIC DNA]</scope>
    <source>
        <strain evidence="11 12">SAORIC-28</strain>
    </source>
</reference>
<comment type="similarity">
    <text evidence="2">Belongs to the YkuD family.</text>
</comment>
<dbReference type="EMBL" id="MQWD01000001">
    <property type="protein sequence ID" value="PAP76265.1"/>
    <property type="molecule type" value="Genomic_DNA"/>
</dbReference>
<keyword evidence="4 7" id="KW-0133">Cell shape</keyword>
<evidence type="ECO:0000313" key="11">
    <source>
        <dbReference type="EMBL" id="PAP76265.1"/>
    </source>
</evidence>
<evidence type="ECO:0000256" key="7">
    <source>
        <dbReference type="PROSITE-ProRule" id="PRU01373"/>
    </source>
</evidence>
<dbReference type="GO" id="GO:0004180">
    <property type="term" value="F:carboxypeptidase activity"/>
    <property type="evidence" value="ECO:0007669"/>
    <property type="project" value="UniProtKB-ARBA"/>
</dbReference>
<organism evidence="11 12">
    <name type="scientific">Rubrivirga marina</name>
    <dbReference type="NCBI Taxonomy" id="1196024"/>
    <lineage>
        <taxon>Bacteria</taxon>
        <taxon>Pseudomonadati</taxon>
        <taxon>Rhodothermota</taxon>
        <taxon>Rhodothermia</taxon>
        <taxon>Rhodothermales</taxon>
        <taxon>Rubricoccaceae</taxon>
        <taxon>Rubrivirga</taxon>
    </lineage>
</organism>
<feature type="signal peptide" evidence="9">
    <location>
        <begin position="1"/>
        <end position="22"/>
    </location>
</feature>
<dbReference type="UniPathway" id="UPA00219"/>
<feature type="region of interest" description="Disordered" evidence="8">
    <location>
        <begin position="23"/>
        <end position="59"/>
    </location>
</feature>
<comment type="pathway">
    <text evidence="1 7">Cell wall biogenesis; peptidoglycan biosynthesis.</text>
</comment>
<dbReference type="GO" id="GO:0008360">
    <property type="term" value="P:regulation of cell shape"/>
    <property type="evidence" value="ECO:0007669"/>
    <property type="project" value="UniProtKB-UniRule"/>
</dbReference>
<feature type="active site" description="Nucleophile" evidence="7">
    <location>
        <position position="346"/>
    </location>
</feature>
<dbReference type="PROSITE" id="PS52029">
    <property type="entry name" value="LD_TPASE"/>
    <property type="match status" value="1"/>
</dbReference>
<evidence type="ECO:0000259" key="10">
    <source>
        <dbReference type="PROSITE" id="PS52029"/>
    </source>
</evidence>
<dbReference type="CDD" id="cd16913">
    <property type="entry name" value="YkuD_like"/>
    <property type="match status" value="1"/>
</dbReference>
<dbReference type="Gene3D" id="1.10.101.10">
    <property type="entry name" value="PGBD-like superfamily/PGBD"/>
    <property type="match status" value="1"/>
</dbReference>